<proteinExistence type="predicted"/>
<dbReference type="InterPro" id="IPR050789">
    <property type="entry name" value="Diverse_Enzym_Activities"/>
</dbReference>
<evidence type="ECO:0000313" key="2">
    <source>
        <dbReference type="EMBL" id="PJZ76898.1"/>
    </source>
</evidence>
<feature type="domain" description="Beta-lactamase-related" evidence="1">
    <location>
        <begin position="75"/>
        <end position="365"/>
    </location>
</feature>
<dbReference type="InterPro" id="IPR001466">
    <property type="entry name" value="Beta-lactam-related"/>
</dbReference>
<dbReference type="OrthoDB" id="9773047at2"/>
<evidence type="ECO:0000259" key="1">
    <source>
        <dbReference type="Pfam" id="PF00144"/>
    </source>
</evidence>
<organism evidence="2 3">
    <name type="scientific">Leptospira neocaledonica</name>
    <dbReference type="NCBI Taxonomy" id="2023192"/>
    <lineage>
        <taxon>Bacteria</taxon>
        <taxon>Pseudomonadati</taxon>
        <taxon>Spirochaetota</taxon>
        <taxon>Spirochaetia</taxon>
        <taxon>Leptospirales</taxon>
        <taxon>Leptospiraceae</taxon>
        <taxon>Leptospira</taxon>
    </lineage>
</organism>
<reference evidence="2 3" key="1">
    <citation type="submission" date="2017-07" db="EMBL/GenBank/DDBJ databases">
        <title>Leptospira spp. isolated from tropical soils.</title>
        <authorList>
            <person name="Thibeaux R."/>
            <person name="Iraola G."/>
            <person name="Ferres I."/>
            <person name="Bierque E."/>
            <person name="Girault D."/>
            <person name="Soupe-Gilbert M.-E."/>
            <person name="Picardeau M."/>
            <person name="Goarant C."/>
        </authorList>
    </citation>
    <scope>NUCLEOTIDE SEQUENCE [LARGE SCALE GENOMIC DNA]</scope>
    <source>
        <strain evidence="2 3">ES4-C-A1</strain>
    </source>
</reference>
<dbReference type="Proteomes" id="UP000231843">
    <property type="component" value="Unassembled WGS sequence"/>
</dbReference>
<name>A0A2M9ZXY1_9LEPT</name>
<dbReference type="SUPFAM" id="SSF56601">
    <property type="entry name" value="beta-lactamase/transpeptidase-like"/>
    <property type="match status" value="1"/>
</dbReference>
<dbReference type="Gene3D" id="3.40.710.10">
    <property type="entry name" value="DD-peptidase/beta-lactamase superfamily"/>
    <property type="match status" value="1"/>
</dbReference>
<dbReference type="EMBL" id="NPEA01000006">
    <property type="protein sequence ID" value="PJZ76898.1"/>
    <property type="molecule type" value="Genomic_DNA"/>
</dbReference>
<dbReference type="PANTHER" id="PTHR43283">
    <property type="entry name" value="BETA-LACTAMASE-RELATED"/>
    <property type="match status" value="1"/>
</dbReference>
<protein>
    <recommendedName>
        <fullName evidence="1">Beta-lactamase-related domain-containing protein</fullName>
    </recommendedName>
</protein>
<comment type="caution">
    <text evidence="2">The sequence shown here is derived from an EMBL/GenBank/DDBJ whole genome shotgun (WGS) entry which is preliminary data.</text>
</comment>
<dbReference type="Pfam" id="PF00144">
    <property type="entry name" value="Beta-lactamase"/>
    <property type="match status" value="1"/>
</dbReference>
<keyword evidence="3" id="KW-1185">Reference proteome</keyword>
<evidence type="ECO:0000313" key="3">
    <source>
        <dbReference type="Proteomes" id="UP000231843"/>
    </source>
</evidence>
<dbReference type="AlphaFoldDB" id="A0A2M9ZXY1"/>
<gene>
    <name evidence="2" type="ORF">CH365_12870</name>
</gene>
<dbReference type="InterPro" id="IPR012338">
    <property type="entry name" value="Beta-lactam/transpept-like"/>
</dbReference>
<accession>A0A2M9ZXY1</accession>
<dbReference type="PANTHER" id="PTHR43283:SF7">
    <property type="entry name" value="BETA-LACTAMASE-RELATED DOMAIN-CONTAINING PROTEIN"/>
    <property type="match status" value="1"/>
</dbReference>
<sequence length="389" mass="44678">MEYFLIQIFLIFNRGFSMGMYFRKVWPILLIFFGGCTKAENFPYSAYTVHFNEKQEIISLARWATEGQYQTNNSKIRTNAILVIQNGKIILETYSSGFGPKTLHPTWSISKFLLNGAVGQAVALGKLDLEKPVRFYLQKFPISNLGELKVKHLLFFASGIEWKERYEWAPFNSDILEILYGEGNRDITDYISKLKFSHVPGEKISYSSGDSNLLSAVLSSVENNFPEMYFKRTGISLYVWERDGKGIPVASSYAYLSARDLAKIGLLYSDEISGRSSGIFPKDWISKTFRIYDLKSKRPWYLDTFRIPSMGGHVYLNRFSPDSEDLYYPQLSPRSFFASGHWGQFLVVDPEKKLIVIRLGNDRGSKFPIREFLDRLLSILNKSDSGKLQ</sequence>